<dbReference type="InterPro" id="IPR027417">
    <property type="entry name" value="P-loop_NTPase"/>
</dbReference>
<dbReference type="GO" id="GO:0005524">
    <property type="term" value="F:ATP binding"/>
    <property type="evidence" value="ECO:0007669"/>
    <property type="project" value="UniProtKB-KW"/>
</dbReference>
<dbReference type="Pfam" id="PF00005">
    <property type="entry name" value="ABC_tran"/>
    <property type="match status" value="1"/>
</dbReference>
<dbReference type="InterPro" id="IPR003439">
    <property type="entry name" value="ABC_transporter-like_ATP-bd"/>
</dbReference>
<dbReference type="EMBL" id="CP155571">
    <property type="protein sequence ID" value="XFO70553.1"/>
    <property type="molecule type" value="Genomic_DNA"/>
</dbReference>
<evidence type="ECO:0000259" key="4">
    <source>
        <dbReference type="PROSITE" id="PS50893"/>
    </source>
</evidence>
<dbReference type="Proteomes" id="UP000216052">
    <property type="component" value="Chromosome"/>
</dbReference>
<dbReference type="InterPro" id="IPR050166">
    <property type="entry name" value="ABC_transporter_ATP-bind"/>
</dbReference>
<dbReference type="PROSITE" id="PS50893">
    <property type="entry name" value="ABC_TRANSPORTER_2"/>
    <property type="match status" value="1"/>
</dbReference>
<dbReference type="EC" id="3.6.3.-" evidence="5"/>
<keyword evidence="6" id="KW-1185">Reference proteome</keyword>
<keyword evidence="1" id="KW-0813">Transport</keyword>
<reference evidence="5" key="1">
    <citation type="submission" date="2024-05" db="EMBL/GenBank/DDBJ databases">
        <title>Isolation and characterization of Sporomusa carbonis sp. nov., a carboxydotrophic hydrogenogen in the genus of Sporomusa isolated from a charcoal burning pile.</title>
        <authorList>
            <person name="Boeer T."/>
            <person name="Rosenbaum F."/>
            <person name="Eysell L."/>
            <person name="Mueller V."/>
            <person name="Daniel R."/>
            <person name="Poehlein A."/>
        </authorList>
    </citation>
    <scope>NUCLEOTIDE SEQUENCE [LARGE SCALE GENOMIC DNA]</scope>
    <source>
        <strain evidence="5">DSM 3132</strain>
    </source>
</reference>
<protein>
    <submittedName>
        <fullName evidence="5">Aliphatic sulfonates import ATP-binding protein SsuB</fullName>
        <ecNumber evidence="5">3.6.3.-</ecNumber>
    </submittedName>
</protein>
<keyword evidence="5" id="KW-0378">Hydrolase</keyword>
<dbReference type="PANTHER" id="PTHR42788:SF13">
    <property type="entry name" value="ALIPHATIC SULFONATES IMPORT ATP-BINDING PROTEIN SSUB"/>
    <property type="match status" value="1"/>
</dbReference>
<organism evidence="5 6">
    <name type="scientific">Sporomusa acidovorans (strain ATCC 49682 / DSM 3132 / Mol)</name>
    <dbReference type="NCBI Taxonomy" id="1123286"/>
    <lineage>
        <taxon>Bacteria</taxon>
        <taxon>Bacillati</taxon>
        <taxon>Bacillota</taxon>
        <taxon>Negativicutes</taxon>
        <taxon>Selenomonadales</taxon>
        <taxon>Sporomusaceae</taxon>
        <taxon>Sporomusa</taxon>
    </lineage>
</organism>
<dbReference type="InterPro" id="IPR003593">
    <property type="entry name" value="AAA+_ATPase"/>
</dbReference>
<dbReference type="InterPro" id="IPR017871">
    <property type="entry name" value="ABC_transporter-like_CS"/>
</dbReference>
<proteinExistence type="predicted"/>
<feature type="domain" description="ABC transporter" evidence="4">
    <location>
        <begin position="14"/>
        <end position="245"/>
    </location>
</feature>
<dbReference type="GO" id="GO:0016787">
    <property type="term" value="F:hydrolase activity"/>
    <property type="evidence" value="ECO:0007669"/>
    <property type="project" value="UniProtKB-KW"/>
</dbReference>
<dbReference type="SUPFAM" id="SSF52540">
    <property type="entry name" value="P-loop containing nucleoside triphosphate hydrolases"/>
    <property type="match status" value="1"/>
</dbReference>
<dbReference type="PROSITE" id="PS00211">
    <property type="entry name" value="ABC_TRANSPORTER_1"/>
    <property type="match status" value="1"/>
</dbReference>
<keyword evidence="2" id="KW-0547">Nucleotide-binding</keyword>
<dbReference type="Gene3D" id="3.40.50.300">
    <property type="entry name" value="P-loop containing nucleotide triphosphate hydrolases"/>
    <property type="match status" value="1"/>
</dbReference>
<name>A0ABZ3IWU7_SPOA4</name>
<evidence type="ECO:0000313" key="5">
    <source>
        <dbReference type="EMBL" id="XFO70553.1"/>
    </source>
</evidence>
<accession>A0ABZ3IWU7</accession>
<sequence>MVEAKQASGVHGEISIRNVSKTFIDAKNTEVKALQNINLEIKAGELITIIGPSGCGKSTLLRLVSGLENPNGGELYIDGERITGPHFTRGFAFQNPTLFPWKDVWHNVATGLEARGILKEHAADVDEYIELVGLTPFKNAFPHQLSGGMAQRVALARALVNHPKALLLDEPLGALDALTRMSMQDEILRIWNERKMTLLFVTHDIDEAIYLGDRVVIMSANPGQFQRIIAIDIPKPRRRNDDIFFRYKKIMLDALGVSID</sequence>
<evidence type="ECO:0000256" key="1">
    <source>
        <dbReference type="ARBA" id="ARBA00022448"/>
    </source>
</evidence>
<evidence type="ECO:0000256" key="3">
    <source>
        <dbReference type="ARBA" id="ARBA00022840"/>
    </source>
</evidence>
<evidence type="ECO:0000313" key="6">
    <source>
        <dbReference type="Proteomes" id="UP000216052"/>
    </source>
</evidence>
<dbReference type="CDD" id="cd03293">
    <property type="entry name" value="ABC_NrtD_SsuB_transporters"/>
    <property type="match status" value="1"/>
</dbReference>
<gene>
    <name evidence="5" type="primary">ssuB_1</name>
    <name evidence="5" type="ORF">SPACI_005520</name>
</gene>
<dbReference type="RefSeq" id="WP_093794255.1">
    <property type="nucleotide sequence ID" value="NZ_CP155571.1"/>
</dbReference>
<evidence type="ECO:0000256" key="2">
    <source>
        <dbReference type="ARBA" id="ARBA00022741"/>
    </source>
</evidence>
<keyword evidence="3 5" id="KW-0067">ATP-binding</keyword>
<dbReference type="PANTHER" id="PTHR42788">
    <property type="entry name" value="TAURINE IMPORT ATP-BINDING PROTEIN-RELATED"/>
    <property type="match status" value="1"/>
</dbReference>
<dbReference type="SMART" id="SM00382">
    <property type="entry name" value="AAA"/>
    <property type="match status" value="1"/>
</dbReference>